<dbReference type="OrthoDB" id="181267at2"/>
<gene>
    <name evidence="2" type="ORF">ROA7450_03466</name>
</gene>
<comment type="similarity">
    <text evidence="1">Belongs to the proline racemase family.</text>
</comment>
<dbReference type="InterPro" id="IPR008794">
    <property type="entry name" value="Pro_racemase_fam"/>
</dbReference>
<evidence type="ECO:0000313" key="3">
    <source>
        <dbReference type="Proteomes" id="UP000193061"/>
    </source>
</evidence>
<dbReference type="Gene3D" id="3.10.310.10">
    <property type="entry name" value="Diaminopimelate Epimerase, Chain A, domain 1"/>
    <property type="match status" value="1"/>
</dbReference>
<dbReference type="AlphaFoldDB" id="A0A1X6ZZD6"/>
<dbReference type="Pfam" id="PF05544">
    <property type="entry name" value="Pro_racemase"/>
    <property type="match status" value="1"/>
</dbReference>
<dbReference type="PANTHER" id="PTHR33442:SF1">
    <property type="entry name" value="TRANS-3-HYDROXY-L-PROLINE DEHYDRATASE"/>
    <property type="match status" value="1"/>
</dbReference>
<keyword evidence="3" id="KW-1185">Reference proteome</keyword>
<dbReference type="GO" id="GO:0047580">
    <property type="term" value="F:4-hydroxyproline epimerase activity"/>
    <property type="evidence" value="ECO:0007669"/>
    <property type="project" value="TreeGrafter"/>
</dbReference>
<name>A0A1X6ZZD6_9RHOB</name>
<dbReference type="SUPFAM" id="SSF54506">
    <property type="entry name" value="Diaminopimelate epimerase-like"/>
    <property type="match status" value="1"/>
</dbReference>
<proteinExistence type="inferred from homology"/>
<dbReference type="PANTHER" id="PTHR33442">
    <property type="entry name" value="TRANS-3-HYDROXY-L-PROLINE DEHYDRATASE"/>
    <property type="match status" value="1"/>
</dbReference>
<evidence type="ECO:0000256" key="1">
    <source>
        <dbReference type="ARBA" id="ARBA00007529"/>
    </source>
</evidence>
<dbReference type="EC" id="5.1.1.4" evidence="2"/>
<organism evidence="2 3">
    <name type="scientific">Roseovarius albus</name>
    <dbReference type="NCBI Taxonomy" id="1247867"/>
    <lineage>
        <taxon>Bacteria</taxon>
        <taxon>Pseudomonadati</taxon>
        <taxon>Pseudomonadota</taxon>
        <taxon>Alphaproteobacteria</taxon>
        <taxon>Rhodobacterales</taxon>
        <taxon>Roseobacteraceae</taxon>
        <taxon>Roseovarius</taxon>
    </lineage>
</organism>
<sequence>MKITKTLQVIDYHATGEPMRIYPTVVRVPGTTMMDKYDYACQHLDDLRCFMAHEPRGHSAIMGCILTEPVNEGSLFGVLFFDTTIFNAACGHGSIVLATAAVEQGWVTPVEGENSILFDIPVGQIEMKTYVENGEVVKAVYRGVPSFVHERDVPVETSSGPVKLDIAFGGVFFAIIDTAQFGLEPPDRATFLRLYAEIKAKLDATGTVVLADQPSIRDIDGVHFITMMDKPGFKLAWRADSIFSGGTLDRSPCGRALVQHWPISTTRALSDRTSQSMQKAHLASIFNPKLSR</sequence>
<dbReference type="Proteomes" id="UP000193061">
    <property type="component" value="Unassembled WGS sequence"/>
</dbReference>
<reference evidence="2 3" key="1">
    <citation type="submission" date="2017-03" db="EMBL/GenBank/DDBJ databases">
        <authorList>
            <person name="Afonso C.L."/>
            <person name="Miller P.J."/>
            <person name="Scott M.A."/>
            <person name="Spackman E."/>
            <person name="Goraichik I."/>
            <person name="Dimitrov K.M."/>
            <person name="Suarez D.L."/>
            <person name="Swayne D.E."/>
        </authorList>
    </citation>
    <scope>NUCLEOTIDE SEQUENCE [LARGE SCALE GENOMIC DNA]</scope>
    <source>
        <strain evidence="2 3">CECT 7450</strain>
    </source>
</reference>
<accession>A0A1X6ZZD6</accession>
<evidence type="ECO:0000313" key="2">
    <source>
        <dbReference type="EMBL" id="SLN65494.1"/>
    </source>
</evidence>
<dbReference type="GO" id="GO:0018112">
    <property type="term" value="F:proline racemase activity"/>
    <property type="evidence" value="ECO:0007669"/>
    <property type="project" value="UniProtKB-EC"/>
</dbReference>
<dbReference type="EMBL" id="FWFX01000013">
    <property type="protein sequence ID" value="SLN65494.1"/>
    <property type="molecule type" value="Genomic_DNA"/>
</dbReference>
<keyword evidence="2" id="KW-0413">Isomerase</keyword>
<protein>
    <submittedName>
        <fullName evidence="2">Proline racemase</fullName>
        <ecNumber evidence="2">5.1.1.4</ecNumber>
    </submittedName>
</protein>